<protein>
    <submittedName>
        <fullName evidence="1">DUF2125 domain-containing protein</fullName>
    </submittedName>
</protein>
<dbReference type="AlphaFoldDB" id="A0A849KZS9"/>
<gene>
    <name evidence="1" type="ORF">HMH01_03990</name>
</gene>
<dbReference type="InterPro" id="IPR018666">
    <property type="entry name" value="DUF2125"/>
</dbReference>
<accession>A0A849KZS9</accession>
<dbReference type="RefSeq" id="WP_171322712.1">
    <property type="nucleotide sequence ID" value="NZ_JABFBC010000001.1"/>
</dbReference>
<reference evidence="1 2" key="1">
    <citation type="submission" date="2020-05" db="EMBL/GenBank/DDBJ databases">
        <title>Gimesia benthica sp. nov., a novel planctomycete isolated from a deep-sea water sample of the Northwest Indian Ocean.</title>
        <authorList>
            <person name="Wang J."/>
            <person name="Ruan C."/>
            <person name="Song L."/>
            <person name="Zhu Y."/>
            <person name="Li A."/>
            <person name="Zheng X."/>
            <person name="Wang L."/>
            <person name="Lu Z."/>
            <person name="Huang Y."/>
            <person name="Du W."/>
            <person name="Zhou Y."/>
            <person name="Huang L."/>
            <person name="Dai X."/>
        </authorList>
    </citation>
    <scope>NUCLEOTIDE SEQUENCE [LARGE SCALE GENOMIC DNA]</scope>
    <source>
        <strain evidence="1 2">YYQ-30</strain>
    </source>
</reference>
<comment type="caution">
    <text evidence="1">The sequence shown here is derived from an EMBL/GenBank/DDBJ whole genome shotgun (WGS) entry which is preliminary data.</text>
</comment>
<keyword evidence="2" id="KW-1185">Reference proteome</keyword>
<proteinExistence type="predicted"/>
<dbReference type="EMBL" id="JABFBC010000001">
    <property type="protein sequence ID" value="NNU79594.1"/>
    <property type="molecule type" value="Genomic_DNA"/>
</dbReference>
<dbReference type="Pfam" id="PF09898">
    <property type="entry name" value="DUF2125"/>
    <property type="match status" value="1"/>
</dbReference>
<name>A0A849KZS9_9RHOB</name>
<dbReference type="Proteomes" id="UP000572377">
    <property type="component" value="Unassembled WGS sequence"/>
</dbReference>
<evidence type="ECO:0000313" key="1">
    <source>
        <dbReference type="EMBL" id="NNU79594.1"/>
    </source>
</evidence>
<organism evidence="1 2">
    <name type="scientific">Halovulum dunhuangense</name>
    <dbReference type="NCBI Taxonomy" id="1505036"/>
    <lineage>
        <taxon>Bacteria</taxon>
        <taxon>Pseudomonadati</taxon>
        <taxon>Pseudomonadota</taxon>
        <taxon>Alphaproteobacteria</taxon>
        <taxon>Rhodobacterales</taxon>
        <taxon>Paracoccaceae</taxon>
        <taxon>Halovulum</taxon>
    </lineage>
</organism>
<evidence type="ECO:0000313" key="2">
    <source>
        <dbReference type="Proteomes" id="UP000572377"/>
    </source>
</evidence>
<sequence length="338" mass="36717">MRSLFFLVIVAALGWSGYWWVGASGKRQAIEGWLDQRRAEGWVADVGDLTVTGYPNRFDSFFTDLQLADPGSGWSWSAPSFQIFALSYQPNHIIAVWPETQTLASPLQRITVNSRQMEGSIRFRPSTALALEQSIIALDGVNMVSTLGWAASLSRGQLAVRRAPEGAAPDYGYDVTLTADTLRLPEPVRDRLDPAGLLPAAIATAEIRLTPVFDAPWDRHAVENGPPQLTTLNVGNVSARWGEMELAVTGRLDADAQGYADGRLNVIARNWTEMIDLAVAGGWVSADMGGTLEQGLGFIARMTGDTSRLDVTLTFEDGRMRLGPIPLGDAPRLNAATF</sequence>